<evidence type="ECO:0000256" key="2">
    <source>
        <dbReference type="ARBA" id="ARBA00022801"/>
    </source>
</evidence>
<dbReference type="AlphaFoldDB" id="G5IJN4"/>
<accession>G5IJN4</accession>
<evidence type="ECO:0000313" key="8">
    <source>
        <dbReference type="Proteomes" id="UP000005384"/>
    </source>
</evidence>
<dbReference type="InterPro" id="IPR050288">
    <property type="entry name" value="Cellulose_deg_GH3"/>
</dbReference>
<dbReference type="Proteomes" id="UP000005384">
    <property type="component" value="Unassembled WGS sequence"/>
</dbReference>
<keyword evidence="3" id="KW-0119">Carbohydrate metabolism</keyword>
<feature type="transmembrane region" description="Helical" evidence="5">
    <location>
        <begin position="54"/>
        <end position="74"/>
    </location>
</feature>
<dbReference type="SMART" id="SM01217">
    <property type="entry name" value="Fn3_like"/>
    <property type="match status" value="1"/>
</dbReference>
<dbReference type="PROSITE" id="PS00775">
    <property type="entry name" value="GLYCOSYL_HYDROL_F3"/>
    <property type="match status" value="1"/>
</dbReference>
<feature type="transmembrane region" description="Helical" evidence="5">
    <location>
        <begin position="12"/>
        <end position="34"/>
    </location>
</feature>
<comment type="similarity">
    <text evidence="1 4">Belongs to the glycosyl hydrolase 3 family.</text>
</comment>
<dbReference type="PATRIC" id="fig|742737.3.peg.3691"/>
<evidence type="ECO:0000256" key="1">
    <source>
        <dbReference type="ARBA" id="ARBA00005336"/>
    </source>
</evidence>
<feature type="transmembrane region" description="Helical" evidence="5">
    <location>
        <begin position="972"/>
        <end position="996"/>
    </location>
</feature>
<keyword evidence="2 4" id="KW-0378">Hydrolase</keyword>
<keyword evidence="5" id="KW-0812">Transmembrane</keyword>
<gene>
    <name evidence="7" type="ORF">HMPREF9473_03712</name>
</gene>
<dbReference type="InterPro" id="IPR002772">
    <property type="entry name" value="Glyco_hydro_3_C"/>
</dbReference>
<dbReference type="Gene3D" id="3.40.50.1700">
    <property type="entry name" value="Glycoside hydrolase family 3 C-terminal domain"/>
    <property type="match status" value="1"/>
</dbReference>
<dbReference type="Gene3D" id="3.20.20.300">
    <property type="entry name" value="Glycoside hydrolase, family 3, N-terminal domain"/>
    <property type="match status" value="1"/>
</dbReference>
<dbReference type="PRINTS" id="PR00133">
    <property type="entry name" value="GLHYDRLASE3"/>
</dbReference>
<dbReference type="RefSeq" id="WP_006781703.1">
    <property type="nucleotide sequence ID" value="NZ_CP040506.1"/>
</dbReference>
<dbReference type="GO" id="GO:0004553">
    <property type="term" value="F:hydrolase activity, hydrolyzing O-glycosyl compounds"/>
    <property type="evidence" value="ECO:0007669"/>
    <property type="project" value="InterPro"/>
</dbReference>
<dbReference type="InterPro" id="IPR036881">
    <property type="entry name" value="Glyco_hydro_3_C_sf"/>
</dbReference>
<dbReference type="Gene3D" id="2.60.40.10">
    <property type="entry name" value="Immunoglobulins"/>
    <property type="match status" value="1"/>
</dbReference>
<protein>
    <recommendedName>
        <fullName evidence="6">Fibronectin type III-like domain-containing protein</fullName>
    </recommendedName>
</protein>
<reference evidence="7 8" key="1">
    <citation type="submission" date="2011-08" db="EMBL/GenBank/DDBJ databases">
        <title>The Genome Sequence of Clostridium hathewayi WAL-18680.</title>
        <authorList>
            <consortium name="The Broad Institute Genome Sequencing Platform"/>
            <person name="Earl A."/>
            <person name="Ward D."/>
            <person name="Feldgarden M."/>
            <person name="Gevers D."/>
            <person name="Finegold S.M."/>
            <person name="Summanen P.H."/>
            <person name="Molitoris D.R."/>
            <person name="Song M."/>
            <person name="Daigneault M."/>
            <person name="Allen-Vercoe E."/>
            <person name="Young S.K."/>
            <person name="Zeng Q."/>
            <person name="Gargeya S."/>
            <person name="Fitzgerald M."/>
            <person name="Haas B."/>
            <person name="Abouelleil A."/>
            <person name="Alvarado L."/>
            <person name="Arachchi H.M."/>
            <person name="Berlin A."/>
            <person name="Brown A."/>
            <person name="Chapman S.B."/>
            <person name="Chen Z."/>
            <person name="Dunbar C."/>
            <person name="Freedman E."/>
            <person name="Gearin G."/>
            <person name="Gellesch M."/>
            <person name="Goldberg J."/>
            <person name="Griggs A."/>
            <person name="Gujja S."/>
            <person name="Heiman D."/>
            <person name="Howarth C."/>
            <person name="Larson L."/>
            <person name="Lui A."/>
            <person name="MacDonald P.J.P."/>
            <person name="Montmayeur A."/>
            <person name="Murphy C."/>
            <person name="Neiman D."/>
            <person name="Pearson M."/>
            <person name="Priest M."/>
            <person name="Roberts A."/>
            <person name="Saif S."/>
            <person name="Shea T."/>
            <person name="Shenoy N."/>
            <person name="Sisk P."/>
            <person name="Stolte C."/>
            <person name="Sykes S."/>
            <person name="Wortman J."/>
            <person name="Nusbaum C."/>
            <person name="Birren B."/>
        </authorList>
    </citation>
    <scope>NUCLEOTIDE SEQUENCE [LARGE SCALE GENOMIC DNA]</scope>
    <source>
        <strain evidence="7 8">WAL-18680</strain>
    </source>
</reference>
<dbReference type="InterPro" id="IPR019800">
    <property type="entry name" value="Glyco_hydro_3_AS"/>
</dbReference>
<dbReference type="InterPro" id="IPR026891">
    <property type="entry name" value="Fn3-like"/>
</dbReference>
<evidence type="ECO:0000256" key="3">
    <source>
        <dbReference type="ARBA" id="ARBA00023277"/>
    </source>
</evidence>
<evidence type="ECO:0000259" key="6">
    <source>
        <dbReference type="SMART" id="SM01217"/>
    </source>
</evidence>
<dbReference type="SUPFAM" id="SSF51445">
    <property type="entry name" value="(Trans)glycosidases"/>
    <property type="match status" value="1"/>
</dbReference>
<evidence type="ECO:0000313" key="7">
    <source>
        <dbReference type="EMBL" id="EHI58254.1"/>
    </source>
</evidence>
<organism evidence="7 8">
    <name type="scientific">Hungatella hathewayi WAL-18680</name>
    <dbReference type="NCBI Taxonomy" id="742737"/>
    <lineage>
        <taxon>Bacteria</taxon>
        <taxon>Bacillati</taxon>
        <taxon>Bacillota</taxon>
        <taxon>Clostridia</taxon>
        <taxon>Lachnospirales</taxon>
        <taxon>Lachnospiraceae</taxon>
        <taxon>Hungatella</taxon>
    </lineage>
</organism>
<dbReference type="SUPFAM" id="SSF52279">
    <property type="entry name" value="Beta-D-glucan exohydrolase, C-terminal domain"/>
    <property type="match status" value="1"/>
</dbReference>
<keyword evidence="8" id="KW-1185">Reference proteome</keyword>
<dbReference type="Pfam" id="PF00933">
    <property type="entry name" value="Glyco_hydro_3"/>
    <property type="match status" value="1"/>
</dbReference>
<dbReference type="PANTHER" id="PTHR42715">
    <property type="entry name" value="BETA-GLUCOSIDASE"/>
    <property type="match status" value="1"/>
</dbReference>
<dbReference type="Pfam" id="PF01915">
    <property type="entry name" value="Glyco_hydro_3_C"/>
    <property type="match status" value="1"/>
</dbReference>
<evidence type="ECO:0000256" key="5">
    <source>
        <dbReference type="SAM" id="Phobius"/>
    </source>
</evidence>
<dbReference type="GO" id="GO:0005975">
    <property type="term" value="P:carbohydrate metabolic process"/>
    <property type="evidence" value="ECO:0007669"/>
    <property type="project" value="InterPro"/>
</dbReference>
<sequence length="1017" mass="110892">MEKKDRKWLKPLIICVVILAVIGLAYKALMSYLASRSVVLTTGDILATLSTLSTYLTVLGIILAAAIIVSIAVFKMKKPLKSIIRWQALVVSVLSVTVVVNMVCMGPEYALINNALGEQYFLTEDTISASEKLVEEIAEEGMVLLKNEGGALPLADTTKLNVFGWSSTNPVYGGTGSGSVDVTTCVTLLQGLKNAGFEPNEALSDFYTGYRGDRPQVGMGGQDWTIPEPTMEEYDNAGIFEQAKEYSDTAVIVIARTGGENTDLPTSITDEDTYKETGGWAGASGVRYTTNPDDVAPEKSLLELSNREQAMVERVTSEFDNVIVVVNSSNAMELGWLEQYDSIKGAVWCAGPGQTGFNALGRILNGTVNPSGRLVDTFVYDLHAIPAINYVADLQYDNTHDMVNASPDGWLNATFTNYAESIYVGYKYYETAAAEGAIDYDKVVQFPFGYGLSYTSFEQSITDLKDDGNQITVTVEVKNTGSTAGKDAVEVYMTPPYTNGGIEKAEVNLIQYAKTGMIEPGASETVSVSFAKEDMASYDYSGIKAKGGAYVLEAGTYDITARSDSHTVLDSRSVTVEKDIIYNEEHDGGRSSDKIVAENRFDYALGDVTYLSRANHFANYKEAMAAPTNFSMSDEVKEGFYCQATYDASLTDDANAVMPVTGAKNGLNFREMTGVPYEDETWNKLLDQLTVSEMNALIATGGYAIAKADSIGLPAFVECDGPAAIKNNYTGQSGTAFPAATMIAATWSQELAEKRGEMMGRQCQDMNVVGWYGPAMNIHRTPFSGRNFEYYSEDGVLSGYMGASEIIGARKYGVQTYMKHFALNDSEINRTKMLCTWTNEQAMREIYLKPFEMSTKMGQTTAAMTSFNYIGNVWAGANSDLLQTVLRDEWGFEGVTVSDWFSGNKDGYMLADSAIRVGGDKMLSSQGDPKAYVSNTDSPATVTAMRNAAHNILYSAANSNAIDERNFQTPGWVKAFITVDVAVGILLALLEVYAVMQFIKKKKEENETVKVETVHEQ</sequence>
<proteinExistence type="inferred from homology"/>
<evidence type="ECO:0000256" key="4">
    <source>
        <dbReference type="RuleBase" id="RU361161"/>
    </source>
</evidence>
<dbReference type="HOGENOM" id="CLU_005235_1_1_9"/>
<dbReference type="InterPro" id="IPR036962">
    <property type="entry name" value="Glyco_hydro_3_N_sf"/>
</dbReference>
<dbReference type="InterPro" id="IPR001764">
    <property type="entry name" value="Glyco_hydro_3_N"/>
</dbReference>
<keyword evidence="5" id="KW-0472">Membrane</keyword>
<dbReference type="Pfam" id="PF14310">
    <property type="entry name" value="Fn3-like"/>
    <property type="match status" value="1"/>
</dbReference>
<dbReference type="InterPro" id="IPR017853">
    <property type="entry name" value="GH"/>
</dbReference>
<feature type="transmembrane region" description="Helical" evidence="5">
    <location>
        <begin position="86"/>
        <end position="103"/>
    </location>
</feature>
<feature type="domain" description="Fibronectin type III-like" evidence="6">
    <location>
        <begin position="487"/>
        <end position="565"/>
    </location>
</feature>
<keyword evidence="4" id="KW-0326">Glycosidase</keyword>
<dbReference type="EMBL" id="ADLN01000104">
    <property type="protein sequence ID" value="EHI58254.1"/>
    <property type="molecule type" value="Genomic_DNA"/>
</dbReference>
<name>G5IJN4_9FIRM</name>
<keyword evidence="5" id="KW-1133">Transmembrane helix</keyword>
<dbReference type="PANTHER" id="PTHR42715:SF10">
    <property type="entry name" value="BETA-GLUCOSIDASE"/>
    <property type="match status" value="1"/>
</dbReference>
<comment type="caution">
    <text evidence="7">The sequence shown here is derived from an EMBL/GenBank/DDBJ whole genome shotgun (WGS) entry which is preliminary data.</text>
</comment>
<dbReference type="InterPro" id="IPR013783">
    <property type="entry name" value="Ig-like_fold"/>
</dbReference>